<proteinExistence type="predicted"/>
<name>A0A1D8S3K6_9EURY</name>
<dbReference type="RefSeq" id="WP_257785462.1">
    <property type="nucleotide sequence ID" value="NZ_CP016070.1"/>
</dbReference>
<dbReference type="KEGG" id="hhsr:HSR6_0761"/>
<keyword evidence="5" id="KW-1185">Reference proteome</keyword>
<dbReference type="Proteomes" id="UP000186165">
    <property type="component" value="Chromosome"/>
</dbReference>
<dbReference type="KEGG" id="halh:HTSR_0735"/>
<dbReference type="PROSITE" id="PS50157">
    <property type="entry name" value="ZINC_FINGER_C2H2_2"/>
    <property type="match status" value="1"/>
</dbReference>
<reference evidence="2 4" key="1">
    <citation type="submission" date="2016-06" db="EMBL/GenBank/DDBJ databases">
        <title>Discovery of anaerobic lithoheterotrophic haloarchaeon capable of sulfur respiration by hydrogen and formate.</title>
        <authorList>
            <person name="Sorokin D.Y."/>
            <person name="Kublanov I.V."/>
            <person name="Roman P."/>
            <person name="Sinninghe Damste J.S."/>
            <person name="Golyshin P.N."/>
            <person name="Rojo D."/>
            <person name="Ciordia S."/>
            <person name="Mena Md.C."/>
            <person name="Ferrer M."/>
            <person name="Smedile F."/>
            <person name="Messina E."/>
            <person name="La Cono V."/>
            <person name="Yakimov M.M."/>
        </authorList>
    </citation>
    <scope>NUCLEOTIDE SEQUENCE [LARGE SCALE GENOMIC DNA]</scope>
    <source>
        <strain evidence="2 4">HTSR1</strain>
    </source>
</reference>
<dbReference type="InterPro" id="IPR013087">
    <property type="entry name" value="Znf_C2H2_type"/>
</dbReference>
<protein>
    <submittedName>
        <fullName evidence="2">Small CPxCG-related zinc finger protein</fullName>
    </submittedName>
</protein>
<evidence type="ECO:0000313" key="2">
    <source>
        <dbReference type="EMBL" id="AOW79925.1"/>
    </source>
</evidence>
<evidence type="ECO:0000313" key="4">
    <source>
        <dbReference type="Proteomes" id="UP000185608"/>
    </source>
</evidence>
<evidence type="ECO:0000313" key="3">
    <source>
        <dbReference type="EMBL" id="APE95218.1"/>
    </source>
</evidence>
<sequence>MVTETTKDGVTWYVCEKCGMMFDDPEDARQHEANCDAEDPTYLQ</sequence>
<dbReference type="Pfam" id="PF23447">
    <property type="entry name" value="DUF7128"/>
    <property type="match status" value="1"/>
</dbReference>
<dbReference type="AlphaFoldDB" id="A0A1D8S3K6"/>
<accession>A0A1J1AAQ0</accession>
<reference evidence="3" key="3">
    <citation type="journal article" date="2017" name="ISME J.">
        <title>Discovery of anaerobic lithoheterotrophic haloarchaea, ubiquitous in hypersaline habitats.</title>
        <authorList>
            <person name="Sorokin D.Y."/>
            <person name="Messina E."/>
            <person name="Smedile F."/>
            <person name="Roman P."/>
            <person name="Damste J.S.S."/>
            <person name="Ciordia S."/>
            <person name="Mena M.C."/>
            <person name="Ferrer M."/>
            <person name="Golyshin P.N."/>
            <person name="Kublanov I.V."/>
            <person name="Samarov N.I."/>
            <person name="Toshchakov S.V."/>
            <person name="La Cono V."/>
            <person name="Yakimov M.M."/>
        </authorList>
    </citation>
    <scope>NUCLEOTIDE SEQUENCE</scope>
    <source>
        <strain evidence="3">HSR6</strain>
    </source>
</reference>
<accession>A0A1D8S3K6</accession>
<dbReference type="EMBL" id="CP016070">
    <property type="protein sequence ID" value="AOW79925.1"/>
    <property type="molecule type" value="Genomic_DNA"/>
</dbReference>
<evidence type="ECO:0000313" key="5">
    <source>
        <dbReference type="Proteomes" id="UP000186165"/>
    </source>
</evidence>
<dbReference type="EMBL" id="CP016804">
    <property type="protein sequence ID" value="APE95218.1"/>
    <property type="molecule type" value="Genomic_DNA"/>
</dbReference>
<dbReference type="InterPro" id="IPR055552">
    <property type="entry name" value="DUF7128"/>
</dbReference>
<evidence type="ECO:0000259" key="1">
    <source>
        <dbReference type="PROSITE" id="PS50157"/>
    </source>
</evidence>
<feature type="domain" description="C2H2-type" evidence="1">
    <location>
        <begin position="13"/>
        <end position="40"/>
    </location>
</feature>
<dbReference type="STRING" id="1873524.HSR6_0761"/>
<reference evidence="5" key="2">
    <citation type="submission" date="2016-08" db="EMBL/GenBank/DDBJ databases">
        <title>Discovery of first anaerobic lithoheterotrophic haloarchae widely represented in hypersaline habitats.</title>
        <authorList>
            <person name="Sorokin D.Y."/>
            <person name="Kublanov I.V."/>
            <person name="Roman P."/>
            <person name="Sinninghe Damste J.S."/>
            <person name="Golyshin P.N."/>
            <person name="Rojo D."/>
            <person name="Ciordia S."/>
            <person name="Mena Md.C."/>
            <person name="Ferrer M."/>
            <person name="Smedile F."/>
            <person name="Messina E."/>
            <person name="La Cono V."/>
            <person name="Yakimov M.M."/>
        </authorList>
    </citation>
    <scope>NUCLEOTIDE SEQUENCE [LARGE SCALE GENOMIC DNA]</scope>
    <source>
        <strain evidence="5">HSR6</strain>
    </source>
</reference>
<organism evidence="2 4">
    <name type="scientific">Halodesulfurarchaeum formicicum</name>
    <dbReference type="NCBI Taxonomy" id="1873524"/>
    <lineage>
        <taxon>Archaea</taxon>
        <taxon>Methanobacteriati</taxon>
        <taxon>Methanobacteriota</taxon>
        <taxon>Stenosarchaea group</taxon>
        <taxon>Halobacteria</taxon>
        <taxon>Halobacteriales</taxon>
        <taxon>Halobacteriaceae</taxon>
        <taxon>Halodesulfurarchaeum</taxon>
    </lineage>
</organism>
<dbReference type="GeneID" id="74309195"/>
<dbReference type="Proteomes" id="UP000185608">
    <property type="component" value="Chromosome"/>
</dbReference>
<gene>
    <name evidence="3" type="ORF">HSR6_0761</name>
    <name evidence="2" type="ORF">HTSR_0735</name>
</gene>